<evidence type="ECO:0000313" key="2">
    <source>
        <dbReference type="EMBL" id="GIY06057.1"/>
    </source>
</evidence>
<dbReference type="EMBL" id="BPLQ01004170">
    <property type="protein sequence ID" value="GIY06057.1"/>
    <property type="molecule type" value="Genomic_DNA"/>
</dbReference>
<dbReference type="Proteomes" id="UP001054837">
    <property type="component" value="Unassembled WGS sequence"/>
</dbReference>
<comment type="caution">
    <text evidence="2">The sequence shown here is derived from an EMBL/GenBank/DDBJ whole genome shotgun (WGS) entry which is preliminary data.</text>
</comment>
<organism evidence="2 3">
    <name type="scientific">Caerostris darwini</name>
    <dbReference type="NCBI Taxonomy" id="1538125"/>
    <lineage>
        <taxon>Eukaryota</taxon>
        <taxon>Metazoa</taxon>
        <taxon>Ecdysozoa</taxon>
        <taxon>Arthropoda</taxon>
        <taxon>Chelicerata</taxon>
        <taxon>Arachnida</taxon>
        <taxon>Araneae</taxon>
        <taxon>Araneomorphae</taxon>
        <taxon>Entelegynae</taxon>
        <taxon>Araneoidea</taxon>
        <taxon>Araneidae</taxon>
        <taxon>Caerostris</taxon>
    </lineage>
</organism>
<keyword evidence="3" id="KW-1185">Reference proteome</keyword>
<name>A0AAV4QCN1_9ARAC</name>
<evidence type="ECO:0000313" key="3">
    <source>
        <dbReference type="Proteomes" id="UP001054837"/>
    </source>
</evidence>
<gene>
    <name evidence="2" type="ORF">CDAR_555401</name>
</gene>
<protein>
    <submittedName>
        <fullName evidence="2">Uncharacterized protein</fullName>
    </submittedName>
</protein>
<evidence type="ECO:0000256" key="1">
    <source>
        <dbReference type="SAM" id="MobiDB-lite"/>
    </source>
</evidence>
<dbReference type="AlphaFoldDB" id="A0AAV4QCN1"/>
<sequence length="110" mass="12567">MRKIEFRDKLIIKIIDWQETSAVPKNGPSPPTVTAEHGRNASPKLCEIQGPPPAPRPTRRLMYALLVKLIPLCQYLHFMGSFARHTNTERVSITTNYWFLMCRLVVGMSS</sequence>
<accession>A0AAV4QCN1</accession>
<reference evidence="2 3" key="1">
    <citation type="submission" date="2021-06" db="EMBL/GenBank/DDBJ databases">
        <title>Caerostris darwini draft genome.</title>
        <authorList>
            <person name="Kono N."/>
            <person name="Arakawa K."/>
        </authorList>
    </citation>
    <scope>NUCLEOTIDE SEQUENCE [LARGE SCALE GENOMIC DNA]</scope>
</reference>
<feature type="region of interest" description="Disordered" evidence="1">
    <location>
        <begin position="22"/>
        <end position="54"/>
    </location>
</feature>
<proteinExistence type="predicted"/>